<dbReference type="RefSeq" id="WP_181246536.1">
    <property type="nucleotide sequence ID" value="NZ_JAVKZF010000005.1"/>
</dbReference>
<dbReference type="EMBL" id="RSCK01000063">
    <property type="protein sequence ID" value="RUT06945.1"/>
    <property type="molecule type" value="Genomic_DNA"/>
</dbReference>
<keyword evidence="2" id="KW-1185">Reference proteome</keyword>
<reference evidence="1 2" key="1">
    <citation type="journal article" date="2019" name="Genome Biol. Evol.">
        <title>Day and night: Metabolic profiles and evolutionary relationships of six axenic non-marine cyanobacteria.</title>
        <authorList>
            <person name="Will S.E."/>
            <person name="Henke P."/>
            <person name="Boedeker C."/>
            <person name="Huang S."/>
            <person name="Brinkmann H."/>
            <person name="Rohde M."/>
            <person name="Jarek M."/>
            <person name="Friedl T."/>
            <person name="Seufert S."/>
            <person name="Schumacher M."/>
            <person name="Overmann J."/>
            <person name="Neumann-Schaal M."/>
            <person name="Petersen J."/>
        </authorList>
    </citation>
    <scope>NUCLEOTIDE SEQUENCE [LARGE SCALE GENOMIC DNA]</scope>
    <source>
        <strain evidence="1 2">SAG 39.79</strain>
    </source>
</reference>
<organism evidence="1 2">
    <name type="scientific">Chroococcidiopsis cubana SAG 39.79</name>
    <dbReference type="NCBI Taxonomy" id="388085"/>
    <lineage>
        <taxon>Bacteria</taxon>
        <taxon>Bacillati</taxon>
        <taxon>Cyanobacteriota</taxon>
        <taxon>Cyanophyceae</taxon>
        <taxon>Chroococcidiopsidales</taxon>
        <taxon>Chroococcidiopsidaceae</taxon>
        <taxon>Chroococcidiopsis</taxon>
    </lineage>
</organism>
<name>A0AB37UDD3_9CYAN</name>
<evidence type="ECO:0000313" key="1">
    <source>
        <dbReference type="EMBL" id="RUT06945.1"/>
    </source>
</evidence>
<dbReference type="AlphaFoldDB" id="A0AB37UDD3"/>
<dbReference type="Proteomes" id="UP000282574">
    <property type="component" value="Unassembled WGS sequence"/>
</dbReference>
<comment type="caution">
    <text evidence="1">The sequence shown here is derived from an EMBL/GenBank/DDBJ whole genome shotgun (WGS) entry which is preliminary data.</text>
</comment>
<accession>A0AB37UDD3</accession>
<gene>
    <name evidence="1" type="ORF">DSM107010_51160</name>
</gene>
<protein>
    <submittedName>
        <fullName evidence="1">Uncharacterized protein</fullName>
    </submittedName>
</protein>
<sequence>MTNTRSKSITNKKAIALLVATTIVIVLLPGLTDRLASFFSAPTLRTTNIVTLPKLKQAVQIYGKPEQLGNGVIRSFVTLDGKKNPSTIQYLRQNKGMKREG</sequence>
<proteinExistence type="predicted"/>
<evidence type="ECO:0000313" key="2">
    <source>
        <dbReference type="Proteomes" id="UP000282574"/>
    </source>
</evidence>